<keyword evidence="3" id="KW-1185">Reference proteome</keyword>
<protein>
    <submittedName>
        <fullName evidence="2">Uncharacterized protein</fullName>
    </submittedName>
</protein>
<proteinExistence type="predicted"/>
<accession>A0A4U8UXR8</accession>
<sequence length="93" mass="10849">MQDCCKTIKLKVVVSWIERRLTNGEGCGEGQEDGERRRARRRPHVLEGQPLLTLMSKQKQRTFAFAITSEAFFVAKSALLNYKKMRKREHIQI</sequence>
<comment type="caution">
    <text evidence="2">The sequence shown here is derived from an EMBL/GenBank/DDBJ whole genome shotgun (WGS) entry which is preliminary data.</text>
</comment>
<dbReference type="AlphaFoldDB" id="A0A4U8UXR8"/>
<organism evidence="2 3">
    <name type="scientific">Steinernema carpocapsae</name>
    <name type="common">Entomopathogenic nematode</name>
    <dbReference type="NCBI Taxonomy" id="34508"/>
    <lineage>
        <taxon>Eukaryota</taxon>
        <taxon>Metazoa</taxon>
        <taxon>Ecdysozoa</taxon>
        <taxon>Nematoda</taxon>
        <taxon>Chromadorea</taxon>
        <taxon>Rhabditida</taxon>
        <taxon>Tylenchina</taxon>
        <taxon>Panagrolaimomorpha</taxon>
        <taxon>Strongyloidoidea</taxon>
        <taxon>Steinernematidae</taxon>
        <taxon>Steinernema</taxon>
    </lineage>
</organism>
<gene>
    <name evidence="2" type="ORF">L596_003790</name>
</gene>
<name>A0A4U8UXR8_STECR</name>
<dbReference type="Proteomes" id="UP000298663">
    <property type="component" value="Unassembled WGS sequence"/>
</dbReference>
<reference evidence="2 3" key="1">
    <citation type="journal article" date="2015" name="Genome Biol.">
        <title>Comparative genomics of Steinernema reveals deeply conserved gene regulatory networks.</title>
        <authorList>
            <person name="Dillman A.R."/>
            <person name="Macchietto M."/>
            <person name="Porter C.F."/>
            <person name="Rogers A."/>
            <person name="Williams B."/>
            <person name="Antoshechkin I."/>
            <person name="Lee M.M."/>
            <person name="Goodwin Z."/>
            <person name="Lu X."/>
            <person name="Lewis E.E."/>
            <person name="Goodrich-Blair H."/>
            <person name="Stock S.P."/>
            <person name="Adams B.J."/>
            <person name="Sternberg P.W."/>
            <person name="Mortazavi A."/>
        </authorList>
    </citation>
    <scope>NUCLEOTIDE SEQUENCE [LARGE SCALE GENOMIC DNA]</scope>
    <source>
        <strain evidence="2 3">ALL</strain>
    </source>
</reference>
<dbReference type="EMBL" id="AZBU02000001">
    <property type="protein sequence ID" value="TMS36688.1"/>
    <property type="molecule type" value="Genomic_DNA"/>
</dbReference>
<evidence type="ECO:0000256" key="1">
    <source>
        <dbReference type="SAM" id="MobiDB-lite"/>
    </source>
</evidence>
<reference evidence="2 3" key="2">
    <citation type="journal article" date="2019" name="G3 (Bethesda)">
        <title>Hybrid Assembly of the Genome of the Entomopathogenic Nematode Steinernema carpocapsae Identifies the X-Chromosome.</title>
        <authorList>
            <person name="Serra L."/>
            <person name="Macchietto M."/>
            <person name="Macias-Munoz A."/>
            <person name="McGill C.J."/>
            <person name="Rodriguez I.M."/>
            <person name="Rodriguez B."/>
            <person name="Murad R."/>
            <person name="Mortazavi A."/>
        </authorList>
    </citation>
    <scope>NUCLEOTIDE SEQUENCE [LARGE SCALE GENOMIC DNA]</scope>
    <source>
        <strain evidence="2 3">ALL</strain>
    </source>
</reference>
<feature type="region of interest" description="Disordered" evidence="1">
    <location>
        <begin position="23"/>
        <end position="42"/>
    </location>
</feature>
<evidence type="ECO:0000313" key="3">
    <source>
        <dbReference type="Proteomes" id="UP000298663"/>
    </source>
</evidence>
<evidence type="ECO:0000313" key="2">
    <source>
        <dbReference type="EMBL" id="TMS36688.1"/>
    </source>
</evidence>